<comment type="similarity">
    <text evidence="3">Belongs to the mannose-6-phosphate isomerase type 1 family.</text>
</comment>
<dbReference type="GO" id="GO:0005975">
    <property type="term" value="P:carbohydrate metabolic process"/>
    <property type="evidence" value="ECO:0007669"/>
    <property type="project" value="UniProtKB-UniRule"/>
</dbReference>
<evidence type="ECO:0000256" key="4">
    <source>
        <dbReference type="PIRSR" id="PIRSR036894-1"/>
    </source>
</evidence>
<dbReference type="PANTHER" id="PTHR42742">
    <property type="entry name" value="TRANSCRIPTIONAL REPRESSOR MPRA"/>
    <property type="match status" value="1"/>
</dbReference>
<organism evidence="6 7">
    <name type="scientific">Enterococcus avium</name>
    <name type="common">Streptococcus avium</name>
    <dbReference type="NCBI Taxonomy" id="33945"/>
    <lineage>
        <taxon>Bacteria</taxon>
        <taxon>Bacillati</taxon>
        <taxon>Bacillota</taxon>
        <taxon>Bacilli</taxon>
        <taxon>Lactobacillales</taxon>
        <taxon>Enterococcaceae</taxon>
        <taxon>Enterococcus</taxon>
    </lineage>
</organism>
<dbReference type="InterPro" id="IPR014710">
    <property type="entry name" value="RmlC-like_jellyroll"/>
</dbReference>
<proteinExistence type="inferred from homology"/>
<evidence type="ECO:0000256" key="1">
    <source>
        <dbReference type="ARBA" id="ARBA00022723"/>
    </source>
</evidence>
<dbReference type="CDD" id="cd07010">
    <property type="entry name" value="cupin_PMI_type_I_N_bac"/>
    <property type="match status" value="1"/>
</dbReference>
<dbReference type="SUPFAM" id="SSF51182">
    <property type="entry name" value="RmlC-like cupins"/>
    <property type="match status" value="1"/>
</dbReference>
<dbReference type="Gene3D" id="2.60.120.10">
    <property type="entry name" value="Jelly Rolls"/>
    <property type="match status" value="1"/>
</dbReference>
<dbReference type="GO" id="GO:0008270">
    <property type="term" value="F:zinc ion binding"/>
    <property type="evidence" value="ECO:0007669"/>
    <property type="project" value="UniProtKB-UniRule"/>
</dbReference>
<dbReference type="AlphaFoldDB" id="A0A2N8PSA0"/>
<comment type="caution">
    <text evidence="6">The sequence shown here is derived from an EMBL/GenBank/DDBJ whole genome shotgun (WGS) entry which is preliminary data.</text>
</comment>
<dbReference type="EMBL" id="RYZS01000002">
    <property type="protein sequence ID" value="RVU93083.1"/>
    <property type="molecule type" value="Genomic_DNA"/>
</dbReference>
<sequence length="300" mass="33918">MYILEPTSRERIWGTARLHEYHGDHKIEKLGSVYSASGIADIDCNVVNEEKTFGEMVAENPQKFGLEAGEVYPLIISFTACDENLSIQVHPTDEYAQSVENLPYGKSEAWYFIDPPETGWIYAEQQDPRKSAVLAAAKENEYTKILKKYPVAEHDVIYIPSGTIHALTKGSLVYEIQQATDITYRFYDYDRTDMRGQKRELHVEKAIETLQPENQVERCSFALGDSICQREFTIQHLKGKQIVENNSSIASILTIIAGTIVIAGSTCNVGQSIVLLKDEMFELPETVEAVLATPIKYWRI</sequence>
<evidence type="ECO:0000256" key="3">
    <source>
        <dbReference type="PIRNR" id="PIRNR036894"/>
    </source>
</evidence>
<dbReference type="PIRSF" id="PIRSF036894">
    <property type="entry name" value="PMI_Firm_short"/>
    <property type="match status" value="1"/>
</dbReference>
<dbReference type="EC" id="5.3.1.8" evidence="3"/>
<evidence type="ECO:0000313" key="7">
    <source>
        <dbReference type="Proteomes" id="UP000288388"/>
    </source>
</evidence>
<evidence type="ECO:0000256" key="2">
    <source>
        <dbReference type="ARBA" id="ARBA00022833"/>
    </source>
</evidence>
<keyword evidence="1 3" id="KW-0479">Metal-binding</keyword>
<dbReference type="InterPro" id="IPR014628">
    <property type="entry name" value="Man6P_isomerase_Firm_short"/>
</dbReference>
<dbReference type="InterPro" id="IPR011051">
    <property type="entry name" value="RmlC_Cupin_sf"/>
</dbReference>
<comment type="cofactor">
    <cofactor evidence="4">
        <name>Zn(2+)</name>
        <dbReference type="ChEBI" id="CHEBI:29105"/>
    </cofactor>
    <text evidence="4">Binds 1 zinc ion per subunit.</text>
</comment>
<feature type="binding site" evidence="4">
    <location>
        <position position="90"/>
    </location>
    <ligand>
        <name>Zn(2+)</name>
        <dbReference type="ChEBI" id="CHEBI:29105"/>
    </ligand>
</feature>
<dbReference type="PANTHER" id="PTHR42742:SF3">
    <property type="entry name" value="FRUCTOKINASE"/>
    <property type="match status" value="1"/>
</dbReference>
<dbReference type="GO" id="GO:0004476">
    <property type="term" value="F:mannose-6-phosphate isomerase activity"/>
    <property type="evidence" value="ECO:0007669"/>
    <property type="project" value="UniProtKB-UniRule"/>
</dbReference>
<feature type="binding site" evidence="4">
    <location>
        <position position="108"/>
    </location>
    <ligand>
        <name>Zn(2+)</name>
        <dbReference type="ChEBI" id="CHEBI:29105"/>
    </ligand>
</feature>
<reference evidence="6 7" key="1">
    <citation type="submission" date="2018-12" db="EMBL/GenBank/DDBJ databases">
        <title>A novel vanA-carrying plasmid in a clinical isolate of Enterococcus avium.</title>
        <authorList>
            <person name="Bernasconi O.J."/>
            <person name="Luzzaro F."/>
            <person name="Endimiani A."/>
        </authorList>
    </citation>
    <scope>NUCLEOTIDE SEQUENCE [LARGE SCALE GENOMIC DNA]</scope>
    <source>
        <strain evidence="6 7">LC0559/18</strain>
    </source>
</reference>
<evidence type="ECO:0000256" key="5">
    <source>
        <dbReference type="PIRSR" id="PIRSR036894-2"/>
    </source>
</evidence>
<feature type="binding site" evidence="4">
    <location>
        <position position="165"/>
    </location>
    <ligand>
        <name>Zn(2+)</name>
        <dbReference type="ChEBI" id="CHEBI:29105"/>
    </ligand>
</feature>
<name>A0A2N8PSA0_ENTAV</name>
<protein>
    <recommendedName>
        <fullName evidence="3">Mannose-6-phosphate isomerase</fullName>
        <ecNumber evidence="3">5.3.1.8</ecNumber>
    </recommendedName>
</protein>
<dbReference type="InterPro" id="IPR051804">
    <property type="entry name" value="Carb_Metab_Reg_Kinase/Isom"/>
</dbReference>
<feature type="active site" evidence="5">
    <location>
        <position position="185"/>
    </location>
</feature>
<gene>
    <name evidence="6" type="ORF">EK398_21785</name>
</gene>
<keyword evidence="3 6" id="KW-0413">Isomerase</keyword>
<comment type="catalytic activity">
    <reaction evidence="3">
        <text>D-mannose 6-phosphate = D-fructose 6-phosphate</text>
        <dbReference type="Rhea" id="RHEA:12356"/>
        <dbReference type="ChEBI" id="CHEBI:58735"/>
        <dbReference type="ChEBI" id="CHEBI:61527"/>
        <dbReference type="EC" id="5.3.1.8"/>
    </reaction>
</comment>
<accession>A0A2N8PSA0</accession>
<dbReference type="RefSeq" id="WP_102872923.1">
    <property type="nucleotide sequence ID" value="NZ_JBPFMR010000099.1"/>
</dbReference>
<evidence type="ECO:0000313" key="6">
    <source>
        <dbReference type="EMBL" id="RVU93083.1"/>
    </source>
</evidence>
<keyword evidence="2 3" id="KW-0862">Zinc</keyword>
<dbReference type="Proteomes" id="UP000288388">
    <property type="component" value="Unassembled WGS sequence"/>
</dbReference>